<proteinExistence type="predicted"/>
<reference evidence="1" key="1">
    <citation type="submission" date="2018-02" db="EMBL/GenBank/DDBJ databases">
        <title>Rhizophora mucronata_Transcriptome.</title>
        <authorList>
            <person name="Meera S.P."/>
            <person name="Sreeshan A."/>
            <person name="Augustine A."/>
        </authorList>
    </citation>
    <scope>NUCLEOTIDE SEQUENCE</scope>
    <source>
        <tissue evidence="1">Leaf</tissue>
    </source>
</reference>
<organism evidence="1">
    <name type="scientific">Rhizophora mucronata</name>
    <name type="common">Asiatic mangrove</name>
    <dbReference type="NCBI Taxonomy" id="61149"/>
    <lineage>
        <taxon>Eukaryota</taxon>
        <taxon>Viridiplantae</taxon>
        <taxon>Streptophyta</taxon>
        <taxon>Embryophyta</taxon>
        <taxon>Tracheophyta</taxon>
        <taxon>Spermatophyta</taxon>
        <taxon>Magnoliopsida</taxon>
        <taxon>eudicotyledons</taxon>
        <taxon>Gunneridae</taxon>
        <taxon>Pentapetalae</taxon>
        <taxon>rosids</taxon>
        <taxon>fabids</taxon>
        <taxon>Malpighiales</taxon>
        <taxon>Rhizophoraceae</taxon>
        <taxon>Rhizophora</taxon>
    </lineage>
</organism>
<evidence type="ECO:0000313" key="1">
    <source>
        <dbReference type="EMBL" id="MBX59195.1"/>
    </source>
</evidence>
<name>A0A2P2PWW4_RHIMU</name>
<accession>A0A2P2PWW4</accession>
<dbReference type="AlphaFoldDB" id="A0A2P2PWW4"/>
<dbReference type="EMBL" id="GGEC01078711">
    <property type="protein sequence ID" value="MBX59195.1"/>
    <property type="molecule type" value="Transcribed_RNA"/>
</dbReference>
<protein>
    <submittedName>
        <fullName evidence="1">Uncharacterized protein</fullName>
    </submittedName>
</protein>
<sequence length="30" mass="3471">MLCPILGRIGKLVYSSVTPRVIQMRICFLY</sequence>